<keyword evidence="2" id="KW-1185">Reference proteome</keyword>
<proteinExistence type="predicted"/>
<name>A0A481W5R8_9CAUD</name>
<dbReference type="EMBL" id="MK552327">
    <property type="protein sequence ID" value="QBJ02845.1"/>
    <property type="molecule type" value="Genomic_DNA"/>
</dbReference>
<accession>A0A481W5R8</accession>
<evidence type="ECO:0000313" key="1">
    <source>
        <dbReference type="EMBL" id="QBJ02845.1"/>
    </source>
</evidence>
<gene>
    <name evidence="1" type="ORF">PSA21_319</name>
</gene>
<sequence length="110" mass="13309">MQMSADKQTKALNRSHDRRTIKNQLVIWRLYNPNDQWLVQQKPSGWRKQRAMNCSCKTCRGWAVNAKRFRYNLQLEKQGMCDKFHTAKSFAQVKMKKIDWDLFVKEEDWI</sequence>
<organism evidence="1 2">
    <name type="scientific">Pseudomonas phage Psa21</name>
    <dbReference type="NCBI Taxonomy" id="2530023"/>
    <lineage>
        <taxon>Viruses</taxon>
        <taxon>Duplodnaviria</taxon>
        <taxon>Heunggongvirae</taxon>
        <taxon>Uroviricota</taxon>
        <taxon>Caudoviricetes</taxon>
        <taxon>Chimalliviridae</taxon>
        <taxon>Tepukevirus</taxon>
        <taxon>Tepukevirus Psa21</taxon>
    </lineage>
</organism>
<protein>
    <submittedName>
        <fullName evidence="1">Uncharacterized protein</fullName>
    </submittedName>
</protein>
<dbReference type="Proteomes" id="UP000294134">
    <property type="component" value="Segment"/>
</dbReference>
<evidence type="ECO:0000313" key="2">
    <source>
        <dbReference type="Proteomes" id="UP000294134"/>
    </source>
</evidence>
<reference evidence="1 2" key="1">
    <citation type="submission" date="2019-02" db="EMBL/GenBank/DDBJ databases">
        <authorList>
            <person name="Frampton R.A."/>
            <person name="Wojtus J.K."/>
            <person name="Fineran P.C."/>
            <person name="Hendrickson H.L."/>
        </authorList>
    </citation>
    <scope>NUCLEOTIDE SEQUENCE [LARGE SCALE GENOMIC DNA]</scope>
</reference>